<keyword evidence="9" id="KW-0406">Ion transport</keyword>
<sequence length="705" mass="75869">MIPTRTLLLSGTALTAMCLPLAVAAQTTVLDTIYVSSPGEDPTGPVDGAVNPATETGMKTGTPLTEVPQSVSVVDSEELGTLNTTRASEALRYVPGVTTDVYGDDSDYDWHYIRGFQSDQTGVFWDGMQNLGFGFGSFYVDPFSLERIEVLRGPASVLYGGSNPGGLLNYVSKRPGERVRELTFGVNDAGRAWTAFDYGDTLDGGASYRFAARIEGGDTYDDFNDGLRGTFAPSFSFETDAGTEVTVLANVFLADEQHSGGSFLPYYGTVKPTDAFGRLGTETNYSDPDWDSYERRQATLTTIVEHDFANGWTLEGTGRLGVADIEESYYYPFGYGFAAQPVDDTGALSLIAFEHDTLVRTAQADLRLTGDAQTGAVAHELLFGLDARFWELDQTQASGTSFPTADPLDPVAPGTPELGDPYIDGTTRQRQVGVYAQDQLRFGAGWIATANLRHDWVSTETNGLTAFERDDSETSYRAGIAYEFDSGLVPYLSVSSFFLPTIASPAEGVTEPESGQQTEAGLKWAAPSGNAMATLSVFRLDRENVVTGVSPNLSQLGEVRSQGIELEGRYDFGNGLTVHGAATVLDQEITEDADAALVGNTPTLIPDRQIAVRADYAFAGQLDGLTLGAGLRYQAESWADEANTTEVPDATLVDLHAGYAWDNGWQGNLAVTNVADERYVTGCQDLFTCSYGAGREVSVTLSRKW</sequence>
<evidence type="ECO:0000313" key="20">
    <source>
        <dbReference type="Proteomes" id="UP000198885"/>
    </source>
</evidence>
<evidence type="ECO:0000256" key="13">
    <source>
        <dbReference type="ARBA" id="ARBA00023237"/>
    </source>
</evidence>
<dbReference type="EMBL" id="FOGU01000001">
    <property type="protein sequence ID" value="SER53688.1"/>
    <property type="molecule type" value="Genomic_DNA"/>
</dbReference>
<keyword evidence="7 16" id="KW-0732">Signal</keyword>
<comment type="subcellular location">
    <subcellularLocation>
        <location evidence="1 14">Cell outer membrane</location>
        <topology evidence="1 14">Multi-pass membrane protein</topology>
    </subcellularLocation>
</comment>
<dbReference type="InterPro" id="IPR039426">
    <property type="entry name" value="TonB-dep_rcpt-like"/>
</dbReference>
<dbReference type="InterPro" id="IPR037066">
    <property type="entry name" value="Plug_dom_sf"/>
</dbReference>
<evidence type="ECO:0000256" key="5">
    <source>
        <dbReference type="ARBA" id="ARBA00022496"/>
    </source>
</evidence>
<keyword evidence="12" id="KW-0675">Receptor</keyword>
<reference evidence="19 20" key="1">
    <citation type="submission" date="2016-10" db="EMBL/GenBank/DDBJ databases">
        <authorList>
            <person name="de Groot N.N."/>
        </authorList>
    </citation>
    <scope>NUCLEOTIDE SEQUENCE [LARGE SCALE GENOMIC DNA]</scope>
    <source>
        <strain evidence="19 20">DSM 23042</strain>
    </source>
</reference>
<evidence type="ECO:0000256" key="14">
    <source>
        <dbReference type="PROSITE-ProRule" id="PRU01360"/>
    </source>
</evidence>
<evidence type="ECO:0000256" key="1">
    <source>
        <dbReference type="ARBA" id="ARBA00004571"/>
    </source>
</evidence>
<evidence type="ECO:0000256" key="15">
    <source>
        <dbReference type="RuleBase" id="RU003357"/>
    </source>
</evidence>
<evidence type="ECO:0000256" key="2">
    <source>
        <dbReference type="ARBA" id="ARBA00009810"/>
    </source>
</evidence>
<dbReference type="GO" id="GO:0038023">
    <property type="term" value="F:signaling receptor activity"/>
    <property type="evidence" value="ECO:0007669"/>
    <property type="project" value="InterPro"/>
</dbReference>
<keyword evidence="10 15" id="KW-0798">TonB box</keyword>
<evidence type="ECO:0000256" key="16">
    <source>
        <dbReference type="SAM" id="SignalP"/>
    </source>
</evidence>
<feature type="domain" description="TonB-dependent receptor plug" evidence="18">
    <location>
        <begin position="64"/>
        <end position="166"/>
    </location>
</feature>
<feature type="chain" id="PRO_5011789525" evidence="16">
    <location>
        <begin position="25"/>
        <end position="705"/>
    </location>
</feature>
<dbReference type="Proteomes" id="UP000198885">
    <property type="component" value="Unassembled WGS sequence"/>
</dbReference>
<evidence type="ECO:0000313" key="19">
    <source>
        <dbReference type="EMBL" id="SER53688.1"/>
    </source>
</evidence>
<dbReference type="PROSITE" id="PS52016">
    <property type="entry name" value="TONB_DEPENDENT_REC_3"/>
    <property type="match status" value="1"/>
</dbReference>
<dbReference type="InterPro" id="IPR010105">
    <property type="entry name" value="TonB_sidphr_rcpt"/>
</dbReference>
<evidence type="ECO:0000256" key="4">
    <source>
        <dbReference type="ARBA" id="ARBA00022452"/>
    </source>
</evidence>
<dbReference type="PANTHER" id="PTHR32552:SF68">
    <property type="entry name" value="FERRICHROME OUTER MEMBRANE TRANSPORTER_PHAGE RECEPTOR"/>
    <property type="match status" value="1"/>
</dbReference>
<evidence type="ECO:0000256" key="7">
    <source>
        <dbReference type="ARBA" id="ARBA00022729"/>
    </source>
</evidence>
<keyword evidence="5" id="KW-0410">Iron transport</keyword>
<dbReference type="STRING" id="641238.SAMN04490244_101412"/>
<dbReference type="FunFam" id="2.170.130.10:FF:000001">
    <property type="entry name" value="Catecholate siderophore TonB-dependent receptor"/>
    <property type="match status" value="1"/>
</dbReference>
<dbReference type="Pfam" id="PF00593">
    <property type="entry name" value="TonB_dep_Rec_b-barrel"/>
    <property type="match status" value="1"/>
</dbReference>
<dbReference type="RefSeq" id="WP_235859752.1">
    <property type="nucleotide sequence ID" value="NZ_FOGU01000001.1"/>
</dbReference>
<dbReference type="SUPFAM" id="SSF56935">
    <property type="entry name" value="Porins"/>
    <property type="match status" value="1"/>
</dbReference>
<dbReference type="CDD" id="cd01347">
    <property type="entry name" value="ligand_gated_channel"/>
    <property type="match status" value="1"/>
</dbReference>
<evidence type="ECO:0000256" key="3">
    <source>
        <dbReference type="ARBA" id="ARBA00022448"/>
    </source>
</evidence>
<keyword evidence="3 14" id="KW-0813">Transport</keyword>
<evidence type="ECO:0000256" key="9">
    <source>
        <dbReference type="ARBA" id="ARBA00023065"/>
    </source>
</evidence>
<dbReference type="Gene3D" id="2.170.130.10">
    <property type="entry name" value="TonB-dependent receptor, plug domain"/>
    <property type="match status" value="1"/>
</dbReference>
<comment type="similarity">
    <text evidence="2 14 15">Belongs to the TonB-dependent receptor family.</text>
</comment>
<gene>
    <name evidence="19" type="ORF">SAMN04490244_101412</name>
</gene>
<evidence type="ECO:0000256" key="12">
    <source>
        <dbReference type="ARBA" id="ARBA00023170"/>
    </source>
</evidence>
<keyword evidence="11 14" id="KW-0472">Membrane</keyword>
<feature type="domain" description="TonB-dependent receptor-like beta-barrel" evidence="17">
    <location>
        <begin position="260"/>
        <end position="674"/>
    </location>
</feature>
<dbReference type="GO" id="GO:0009279">
    <property type="term" value="C:cell outer membrane"/>
    <property type="evidence" value="ECO:0007669"/>
    <property type="project" value="UniProtKB-SubCell"/>
</dbReference>
<keyword evidence="13 14" id="KW-0998">Cell outer membrane</keyword>
<dbReference type="GO" id="GO:0015891">
    <property type="term" value="P:siderophore transport"/>
    <property type="evidence" value="ECO:0007669"/>
    <property type="project" value="InterPro"/>
</dbReference>
<evidence type="ECO:0000256" key="6">
    <source>
        <dbReference type="ARBA" id="ARBA00022692"/>
    </source>
</evidence>
<feature type="signal peptide" evidence="16">
    <location>
        <begin position="1"/>
        <end position="24"/>
    </location>
</feature>
<name>A0A1H9PZW9_9RHOB</name>
<dbReference type="GO" id="GO:0015344">
    <property type="term" value="F:siderophore uptake transmembrane transporter activity"/>
    <property type="evidence" value="ECO:0007669"/>
    <property type="project" value="TreeGrafter"/>
</dbReference>
<keyword evidence="6 14" id="KW-0812">Transmembrane</keyword>
<evidence type="ECO:0000259" key="18">
    <source>
        <dbReference type="Pfam" id="PF07715"/>
    </source>
</evidence>
<keyword evidence="8" id="KW-0408">Iron</keyword>
<keyword evidence="20" id="KW-1185">Reference proteome</keyword>
<dbReference type="Gene3D" id="2.40.170.20">
    <property type="entry name" value="TonB-dependent receptor, beta-barrel domain"/>
    <property type="match status" value="1"/>
</dbReference>
<evidence type="ECO:0000256" key="8">
    <source>
        <dbReference type="ARBA" id="ARBA00023004"/>
    </source>
</evidence>
<dbReference type="InterPro" id="IPR012910">
    <property type="entry name" value="Plug_dom"/>
</dbReference>
<evidence type="ECO:0000256" key="11">
    <source>
        <dbReference type="ARBA" id="ARBA00023136"/>
    </source>
</evidence>
<evidence type="ECO:0000259" key="17">
    <source>
        <dbReference type="Pfam" id="PF00593"/>
    </source>
</evidence>
<accession>A0A1H9PZW9</accession>
<dbReference type="AlphaFoldDB" id="A0A1H9PZW9"/>
<proteinExistence type="inferred from homology"/>
<dbReference type="PANTHER" id="PTHR32552">
    <property type="entry name" value="FERRICHROME IRON RECEPTOR-RELATED"/>
    <property type="match status" value="1"/>
</dbReference>
<evidence type="ECO:0000256" key="10">
    <source>
        <dbReference type="ARBA" id="ARBA00023077"/>
    </source>
</evidence>
<dbReference type="InterPro" id="IPR000531">
    <property type="entry name" value="Beta-barrel_TonB"/>
</dbReference>
<keyword evidence="4 14" id="KW-1134">Transmembrane beta strand</keyword>
<dbReference type="Pfam" id="PF07715">
    <property type="entry name" value="Plug"/>
    <property type="match status" value="1"/>
</dbReference>
<protein>
    <submittedName>
        <fullName evidence="19">Iron complex outermembrane recepter protein</fullName>
    </submittedName>
</protein>
<organism evidence="19 20">
    <name type="scientific">Tranquillimonas rosea</name>
    <dbReference type="NCBI Taxonomy" id="641238"/>
    <lineage>
        <taxon>Bacteria</taxon>
        <taxon>Pseudomonadati</taxon>
        <taxon>Pseudomonadota</taxon>
        <taxon>Alphaproteobacteria</taxon>
        <taxon>Rhodobacterales</taxon>
        <taxon>Roseobacteraceae</taxon>
        <taxon>Tranquillimonas</taxon>
    </lineage>
</organism>
<dbReference type="NCBIfam" id="TIGR01783">
    <property type="entry name" value="TonB-siderophor"/>
    <property type="match status" value="1"/>
</dbReference>
<dbReference type="InterPro" id="IPR036942">
    <property type="entry name" value="Beta-barrel_TonB_sf"/>
</dbReference>